<protein>
    <submittedName>
        <fullName evidence="3">Uncharacterized protein</fullName>
    </submittedName>
</protein>
<evidence type="ECO:0000256" key="1">
    <source>
        <dbReference type="SAM" id="MobiDB-lite"/>
    </source>
</evidence>
<name>A0A0N5BR43_STREA</name>
<dbReference type="AlphaFoldDB" id="A0A0N5BR43"/>
<evidence type="ECO:0000313" key="2">
    <source>
        <dbReference type="Proteomes" id="UP000046392"/>
    </source>
</evidence>
<reference evidence="3" key="1">
    <citation type="submission" date="2017-02" db="UniProtKB">
        <authorList>
            <consortium name="WormBaseParasite"/>
        </authorList>
    </citation>
    <scope>IDENTIFICATION</scope>
</reference>
<dbReference type="Proteomes" id="UP000046392">
    <property type="component" value="Unplaced"/>
</dbReference>
<dbReference type="WBParaSite" id="SPAL_0000834700.1">
    <property type="protein sequence ID" value="SPAL_0000834700.1"/>
    <property type="gene ID" value="SPAL_0000834700"/>
</dbReference>
<feature type="compositionally biased region" description="Low complexity" evidence="1">
    <location>
        <begin position="35"/>
        <end position="46"/>
    </location>
</feature>
<organism evidence="2 3">
    <name type="scientific">Strongyloides papillosus</name>
    <name type="common">Intestinal threadworm</name>
    <dbReference type="NCBI Taxonomy" id="174720"/>
    <lineage>
        <taxon>Eukaryota</taxon>
        <taxon>Metazoa</taxon>
        <taxon>Ecdysozoa</taxon>
        <taxon>Nematoda</taxon>
        <taxon>Chromadorea</taxon>
        <taxon>Rhabditida</taxon>
        <taxon>Tylenchina</taxon>
        <taxon>Panagrolaimomorpha</taxon>
        <taxon>Strongyloidoidea</taxon>
        <taxon>Strongyloididae</taxon>
        <taxon>Strongyloides</taxon>
    </lineage>
</organism>
<keyword evidence="2" id="KW-1185">Reference proteome</keyword>
<feature type="region of interest" description="Disordered" evidence="1">
    <location>
        <begin position="1"/>
        <end position="59"/>
    </location>
</feature>
<evidence type="ECO:0000313" key="3">
    <source>
        <dbReference type="WBParaSite" id="SPAL_0000834700.1"/>
    </source>
</evidence>
<proteinExistence type="predicted"/>
<sequence length="85" mass="9594">MSVDINPNDESLLDDDGVVNPNNSITNEKEDGNKSPKLPKLPSNLSLEEDKSKKRKANSSIEEYAKKLETDNRTLESYFLLQLIN</sequence>
<accession>A0A0N5BR43</accession>